<dbReference type="SFLD" id="SFLDF00288">
    <property type="entry name" value="HemN-like__clustered_with_nucl"/>
    <property type="match status" value="1"/>
</dbReference>
<keyword evidence="3 9" id="KW-0349">Heme</keyword>
<dbReference type="STRING" id="201973.SAMN04488025_102171"/>
<keyword evidence="8 9" id="KW-0143">Chaperone</keyword>
<dbReference type="InterPro" id="IPR010723">
    <property type="entry name" value="HemN_C"/>
</dbReference>
<gene>
    <name evidence="11" type="ORF">SAMN04488025_102171</name>
</gene>
<dbReference type="SFLD" id="SFLDF00562">
    <property type="entry name" value="HemN-like__clustered_with_heat"/>
    <property type="match status" value="1"/>
</dbReference>
<evidence type="ECO:0000256" key="2">
    <source>
        <dbReference type="ARBA" id="ARBA00017228"/>
    </source>
</evidence>
<evidence type="ECO:0000256" key="7">
    <source>
        <dbReference type="ARBA" id="ARBA00023014"/>
    </source>
</evidence>
<dbReference type="Pfam" id="PF04055">
    <property type="entry name" value="Radical_SAM"/>
    <property type="match status" value="1"/>
</dbReference>
<comment type="subcellular location">
    <subcellularLocation>
        <location evidence="9">Cytoplasm</location>
    </subcellularLocation>
</comment>
<dbReference type="Gene3D" id="3.20.20.70">
    <property type="entry name" value="Aldolase class I"/>
    <property type="match status" value="1"/>
</dbReference>
<dbReference type="GO" id="GO:0005737">
    <property type="term" value="C:cytoplasm"/>
    <property type="evidence" value="ECO:0007669"/>
    <property type="project" value="UniProtKB-SubCell"/>
</dbReference>
<keyword evidence="9" id="KW-0004">4Fe-4S</keyword>
<dbReference type="EMBL" id="FOOK01000002">
    <property type="protein sequence ID" value="SFF68336.1"/>
    <property type="molecule type" value="Genomic_DNA"/>
</dbReference>
<dbReference type="PANTHER" id="PTHR13932">
    <property type="entry name" value="COPROPORPHYRINIGEN III OXIDASE"/>
    <property type="match status" value="1"/>
</dbReference>
<dbReference type="InterPro" id="IPR007197">
    <property type="entry name" value="rSAM"/>
</dbReference>
<dbReference type="InterPro" id="IPR004559">
    <property type="entry name" value="HemW-like"/>
</dbReference>
<evidence type="ECO:0000256" key="6">
    <source>
        <dbReference type="ARBA" id="ARBA00023004"/>
    </source>
</evidence>
<evidence type="ECO:0000256" key="3">
    <source>
        <dbReference type="ARBA" id="ARBA00022617"/>
    </source>
</evidence>
<dbReference type="RefSeq" id="WP_092035601.1">
    <property type="nucleotide sequence ID" value="NZ_FOOK01000002.1"/>
</dbReference>
<dbReference type="SUPFAM" id="SSF102114">
    <property type="entry name" value="Radical SAM enzymes"/>
    <property type="match status" value="1"/>
</dbReference>
<dbReference type="CDD" id="cd01335">
    <property type="entry name" value="Radical_SAM"/>
    <property type="match status" value="1"/>
</dbReference>
<proteinExistence type="inferred from homology"/>
<comment type="similarity">
    <text evidence="1">Belongs to the anaerobic coproporphyrinogen-III oxidase family. HemW subfamily.</text>
</comment>
<dbReference type="Pfam" id="PF06969">
    <property type="entry name" value="HemN_C"/>
    <property type="match status" value="1"/>
</dbReference>
<keyword evidence="9" id="KW-0963">Cytoplasm</keyword>
<keyword evidence="7 9" id="KW-0411">Iron-sulfur</keyword>
<comment type="function">
    <text evidence="9">Probably acts as a heme chaperone, transferring heme to an unknown acceptor. Binds one molecule of heme per monomer, possibly covalently. Binds 1 [4Fe-4S] cluster. The cluster is coordinated with 3 cysteines and an exchangeable S-adenosyl-L-methionine.</text>
</comment>
<organism evidence="11 12">
    <name type="scientific">Planifilum fulgidum</name>
    <dbReference type="NCBI Taxonomy" id="201973"/>
    <lineage>
        <taxon>Bacteria</taxon>
        <taxon>Bacillati</taxon>
        <taxon>Bacillota</taxon>
        <taxon>Bacilli</taxon>
        <taxon>Bacillales</taxon>
        <taxon>Thermoactinomycetaceae</taxon>
        <taxon>Planifilum</taxon>
    </lineage>
</organism>
<keyword evidence="6 9" id="KW-0408">Iron</keyword>
<evidence type="ECO:0000259" key="10">
    <source>
        <dbReference type="PROSITE" id="PS51918"/>
    </source>
</evidence>
<dbReference type="PROSITE" id="PS51918">
    <property type="entry name" value="RADICAL_SAM"/>
    <property type="match status" value="1"/>
</dbReference>
<sequence>MPPEAVYIHIPFCTNKCHYCDFTAYVVKGQPVDEYLSALEKEMEMWVRKVPPGRIRSVFLGGGTPTVLTPSQMERLLSAVRRFFPEWSGDLEFTAEANPGTTGPDLLRVMREGGVNRLSLGVQTFRPDLLVRIGRIHTVEDVFRSVEQARAAGFDNLSFDLIFGLPDQRVEDMERSLEQALALKPDHLSVYSLKVEENTLFHLLYERGRLPLPSEDDELAMYQLTRRRLAEAGFVHYEISNFALPGRESRHNRTYWLNEEYYGLGAGAHGYVDGWRHANVRGIREYIRRCRDGRLPVAERNPVPKAEAMENEMILGLRLLQGVDPSRFHRRFGRRVEEIFGKVLTSLFERGLLTERDGRLALTERGLLFGNEVFAAFVGEAEQACG</sequence>
<dbReference type="AlphaFoldDB" id="A0A1I2KTU1"/>
<dbReference type="InterPro" id="IPR058240">
    <property type="entry name" value="rSAM_sf"/>
</dbReference>
<keyword evidence="5 9" id="KW-0479">Metal-binding</keyword>
<reference evidence="11 12" key="1">
    <citation type="submission" date="2016-10" db="EMBL/GenBank/DDBJ databases">
        <authorList>
            <person name="de Groot N.N."/>
        </authorList>
    </citation>
    <scope>NUCLEOTIDE SEQUENCE [LARGE SCALE GENOMIC DNA]</scope>
    <source>
        <strain evidence="11 12">DSM 44945</strain>
    </source>
</reference>
<dbReference type="InterPro" id="IPR034505">
    <property type="entry name" value="Coproporphyrinogen-III_oxidase"/>
</dbReference>
<evidence type="ECO:0000256" key="8">
    <source>
        <dbReference type="ARBA" id="ARBA00023186"/>
    </source>
</evidence>
<dbReference type="OrthoDB" id="9808022at2"/>
<dbReference type="GO" id="GO:0046872">
    <property type="term" value="F:metal ion binding"/>
    <property type="evidence" value="ECO:0007669"/>
    <property type="project" value="UniProtKB-UniRule"/>
</dbReference>
<dbReference type="SMART" id="SM00729">
    <property type="entry name" value="Elp3"/>
    <property type="match status" value="1"/>
</dbReference>
<dbReference type="GO" id="GO:0051539">
    <property type="term" value="F:4 iron, 4 sulfur cluster binding"/>
    <property type="evidence" value="ECO:0007669"/>
    <property type="project" value="UniProtKB-UniRule"/>
</dbReference>
<keyword evidence="12" id="KW-1185">Reference proteome</keyword>
<evidence type="ECO:0000313" key="11">
    <source>
        <dbReference type="EMBL" id="SFF68336.1"/>
    </source>
</evidence>
<name>A0A1I2KTU1_9BACL</name>
<dbReference type="InterPro" id="IPR013785">
    <property type="entry name" value="Aldolase_TIM"/>
</dbReference>
<evidence type="ECO:0000256" key="5">
    <source>
        <dbReference type="ARBA" id="ARBA00022723"/>
    </source>
</evidence>
<accession>A0A1I2KTU1</accession>
<feature type="domain" description="Radical SAM core" evidence="10">
    <location>
        <begin position="1"/>
        <end position="235"/>
    </location>
</feature>
<evidence type="ECO:0000256" key="1">
    <source>
        <dbReference type="ARBA" id="ARBA00006100"/>
    </source>
</evidence>
<dbReference type="SFLD" id="SFLDG01082">
    <property type="entry name" value="B12-binding_domain_containing"/>
    <property type="match status" value="1"/>
</dbReference>
<dbReference type="Proteomes" id="UP000198661">
    <property type="component" value="Unassembled WGS sequence"/>
</dbReference>
<keyword evidence="4 9" id="KW-0949">S-adenosyl-L-methionine</keyword>
<dbReference type="PANTHER" id="PTHR13932:SF5">
    <property type="entry name" value="RADICAL S-ADENOSYL METHIONINE DOMAIN-CONTAINING PROTEIN 1, MITOCHONDRIAL"/>
    <property type="match status" value="1"/>
</dbReference>
<dbReference type="InterPro" id="IPR006638">
    <property type="entry name" value="Elp3/MiaA/NifB-like_rSAM"/>
</dbReference>
<dbReference type="GO" id="GO:0006779">
    <property type="term" value="P:porphyrin-containing compound biosynthetic process"/>
    <property type="evidence" value="ECO:0007669"/>
    <property type="project" value="InterPro"/>
</dbReference>
<dbReference type="SFLD" id="SFLDS00029">
    <property type="entry name" value="Radical_SAM"/>
    <property type="match status" value="1"/>
</dbReference>
<evidence type="ECO:0000256" key="9">
    <source>
        <dbReference type="RuleBase" id="RU364116"/>
    </source>
</evidence>
<dbReference type="GO" id="GO:0004109">
    <property type="term" value="F:coproporphyrinogen oxidase activity"/>
    <property type="evidence" value="ECO:0007669"/>
    <property type="project" value="InterPro"/>
</dbReference>
<evidence type="ECO:0000256" key="4">
    <source>
        <dbReference type="ARBA" id="ARBA00022691"/>
    </source>
</evidence>
<evidence type="ECO:0000313" key="12">
    <source>
        <dbReference type="Proteomes" id="UP000198661"/>
    </source>
</evidence>
<dbReference type="SFLD" id="SFLDG01065">
    <property type="entry name" value="anaerobic_coproporphyrinogen-I"/>
    <property type="match status" value="1"/>
</dbReference>
<protein>
    <recommendedName>
        <fullName evidence="2 9">Heme chaperone HemW</fullName>
    </recommendedName>
</protein>
<dbReference type="NCBIfam" id="TIGR00539">
    <property type="entry name" value="hemN_rel"/>
    <property type="match status" value="1"/>
</dbReference>